<evidence type="ECO:0000256" key="4">
    <source>
        <dbReference type="ARBA" id="ARBA00022729"/>
    </source>
</evidence>
<evidence type="ECO:0000256" key="1">
    <source>
        <dbReference type="ARBA" id="ARBA00004418"/>
    </source>
</evidence>
<sequence length="552" mass="61239">MVRSCVRPRPVRWNLDAGRRLVRKVRTVTKVDTITTHQTSRRDLLAGSVALPFVLAGAATPLLAQNSRAQDKGQPKAPETPFDANVVRRTARALAEKPFQAPDAGLPPSLTDLDYDKYRTIRFKPDRALWRGEGLPFEAQFFHRGFLFTDRVALSEVVDGKARPIAYAADLFDFGAVTPPPADAQIGFAGFRLHAPINRSDYYDEVAVFLGASYFRAVAKGQTYGLSARGLSIATADPKGEEFPAFRAFWLEKPPAQTGSMVVHALLDSKSAAAAYRFTIRPGETTVFDVEMTLYPRAEIALPGIGTGTSMFFFGPNDRVGVDDFRPSVHDSDGLAIRNGRGEEIWRPLHNPADLQVSTFQDTNPRGFGLLQRARDFHAYEDLESRFETRPSLWVEPIGDWGAGAIQLVEIPTKEEIHDNIVAFWRPKDPLAAKGEYWFTYRLHWGANKPGAPPLAVFARTRAGAGPESTRLFVLDITGDKLKGFDPAAVRAVVEADKGKVRNAVARPNPIDGGWRLAFELAPERETAIELRALLLRGDEPLTETWLYRWTA</sequence>
<comment type="caution">
    <text evidence="8">The sequence shown here is derived from an EMBL/GenBank/DDBJ whole genome shotgun (WGS) entry which is preliminary data.</text>
</comment>
<dbReference type="HAMAP" id="MF_01069">
    <property type="entry name" value="MdoG_OpgG"/>
    <property type="match status" value="1"/>
</dbReference>
<accession>A0A327KTK9</accession>
<comment type="function">
    <text evidence="6">Involved in the biosynthesis of osmoregulated periplasmic glucans (OPGs).</text>
</comment>
<evidence type="ECO:0000313" key="8">
    <source>
        <dbReference type="EMBL" id="RAI40983.1"/>
    </source>
</evidence>
<dbReference type="InterPro" id="IPR014756">
    <property type="entry name" value="Ig_E-set"/>
</dbReference>
<comment type="similarity">
    <text evidence="3 6">Belongs to the OpgD/OpgG family.</text>
</comment>
<dbReference type="OrthoDB" id="9777817at2"/>
<organism evidence="8 9">
    <name type="scientific">Rhodoplanes elegans</name>
    <dbReference type="NCBI Taxonomy" id="29408"/>
    <lineage>
        <taxon>Bacteria</taxon>
        <taxon>Pseudomonadati</taxon>
        <taxon>Pseudomonadota</taxon>
        <taxon>Alphaproteobacteria</taxon>
        <taxon>Hyphomicrobiales</taxon>
        <taxon>Nitrobacteraceae</taxon>
        <taxon>Rhodoplanes</taxon>
    </lineage>
</organism>
<dbReference type="GO" id="GO:0003824">
    <property type="term" value="F:catalytic activity"/>
    <property type="evidence" value="ECO:0007669"/>
    <property type="project" value="InterPro"/>
</dbReference>
<proteinExistence type="inferred from homology"/>
<dbReference type="GO" id="GO:0030288">
    <property type="term" value="C:outer membrane-bounded periplasmic space"/>
    <property type="evidence" value="ECO:0007669"/>
    <property type="project" value="TreeGrafter"/>
</dbReference>
<dbReference type="SUPFAM" id="SSF81296">
    <property type="entry name" value="E set domains"/>
    <property type="match status" value="1"/>
</dbReference>
<evidence type="ECO:0000256" key="3">
    <source>
        <dbReference type="ARBA" id="ARBA00009284"/>
    </source>
</evidence>
<keyword evidence="5 6" id="KW-0574">Periplasm</keyword>
<evidence type="ECO:0000313" key="9">
    <source>
        <dbReference type="Proteomes" id="UP000248863"/>
    </source>
</evidence>
<dbReference type="InterPro" id="IPR007444">
    <property type="entry name" value="Glucan_biosyn_MdoG_C"/>
</dbReference>
<keyword evidence="4 6" id="KW-0732">Signal</keyword>
<dbReference type="PANTHER" id="PTHR30504">
    <property type="entry name" value="GLUCANS BIOSYNTHESIS PROTEIN"/>
    <property type="match status" value="1"/>
</dbReference>
<evidence type="ECO:0000256" key="5">
    <source>
        <dbReference type="ARBA" id="ARBA00022764"/>
    </source>
</evidence>
<dbReference type="Gene3D" id="2.60.40.10">
    <property type="entry name" value="Immunoglobulins"/>
    <property type="match status" value="1"/>
</dbReference>
<gene>
    <name evidence="6" type="primary">opgG</name>
    <name evidence="8" type="ORF">CH338_04545</name>
</gene>
<dbReference type="PANTHER" id="PTHR30504:SF2">
    <property type="entry name" value="GLUCANS BIOSYNTHESIS PROTEIN G"/>
    <property type="match status" value="1"/>
</dbReference>
<dbReference type="FunFam" id="2.70.98.10:FF:000001">
    <property type="entry name" value="Glucans biosynthesis protein G"/>
    <property type="match status" value="1"/>
</dbReference>
<dbReference type="GO" id="GO:0030246">
    <property type="term" value="F:carbohydrate binding"/>
    <property type="evidence" value="ECO:0007669"/>
    <property type="project" value="InterPro"/>
</dbReference>
<dbReference type="GO" id="GO:0051274">
    <property type="term" value="P:beta-glucan biosynthetic process"/>
    <property type="evidence" value="ECO:0007669"/>
    <property type="project" value="TreeGrafter"/>
</dbReference>
<dbReference type="Pfam" id="PF04349">
    <property type="entry name" value="MdoG"/>
    <property type="match status" value="1"/>
</dbReference>
<dbReference type="InterPro" id="IPR013783">
    <property type="entry name" value="Ig-like_fold"/>
</dbReference>
<comment type="pathway">
    <text evidence="2 6">Glycan metabolism; osmoregulated periplasmic glucan (OPG) biosynthesis.</text>
</comment>
<keyword evidence="9" id="KW-1185">Reference proteome</keyword>
<evidence type="ECO:0000256" key="6">
    <source>
        <dbReference type="HAMAP-Rule" id="MF_01069"/>
    </source>
</evidence>
<dbReference type="EMBL" id="NPEU01000028">
    <property type="protein sequence ID" value="RAI40983.1"/>
    <property type="molecule type" value="Genomic_DNA"/>
</dbReference>
<dbReference type="Proteomes" id="UP000248863">
    <property type="component" value="Unassembled WGS sequence"/>
</dbReference>
<comment type="subcellular location">
    <subcellularLocation>
        <location evidence="1 6">Periplasm</location>
    </subcellularLocation>
</comment>
<evidence type="ECO:0000259" key="7">
    <source>
        <dbReference type="Pfam" id="PF04349"/>
    </source>
</evidence>
<evidence type="ECO:0000256" key="2">
    <source>
        <dbReference type="ARBA" id="ARBA00005001"/>
    </source>
</evidence>
<dbReference type="PIRSF" id="PIRSF006281">
    <property type="entry name" value="MdoG"/>
    <property type="match status" value="1"/>
</dbReference>
<dbReference type="InterPro" id="IPR014438">
    <property type="entry name" value="Glucan_biosyn_MdoG/MdoD"/>
</dbReference>
<dbReference type="Gene3D" id="2.70.98.10">
    <property type="match status" value="1"/>
</dbReference>
<dbReference type="SUPFAM" id="SSF74650">
    <property type="entry name" value="Galactose mutarotase-like"/>
    <property type="match status" value="1"/>
</dbReference>
<dbReference type="InterPro" id="IPR023704">
    <property type="entry name" value="MdoG_OpgG"/>
</dbReference>
<dbReference type="InterPro" id="IPR014718">
    <property type="entry name" value="GH-type_carb-bd"/>
</dbReference>
<dbReference type="AlphaFoldDB" id="A0A327KTK9"/>
<protein>
    <recommendedName>
        <fullName evidence="6">Glucans biosynthesis protein G</fullName>
    </recommendedName>
</protein>
<feature type="domain" description="Glucan biosynthesis periplasmic MdoG C-terminal" evidence="7">
    <location>
        <begin position="82"/>
        <end position="550"/>
    </location>
</feature>
<dbReference type="UniPathway" id="UPA00637"/>
<reference evidence="8 9" key="1">
    <citation type="submission" date="2017-07" db="EMBL/GenBank/DDBJ databases">
        <title>Draft Genome Sequences of Select Purple Nonsulfur Bacteria.</title>
        <authorList>
            <person name="Lasarre B."/>
            <person name="Mckinlay J.B."/>
        </authorList>
    </citation>
    <scope>NUCLEOTIDE SEQUENCE [LARGE SCALE GENOMIC DNA]</scope>
    <source>
        <strain evidence="8 9">DSM 11907</strain>
    </source>
</reference>
<name>A0A327KTK9_9BRAD</name>
<dbReference type="InterPro" id="IPR011013">
    <property type="entry name" value="Gal_mutarotase_sf_dom"/>
</dbReference>